<keyword evidence="1" id="KW-0812">Transmembrane</keyword>
<feature type="transmembrane region" description="Helical" evidence="1">
    <location>
        <begin position="55"/>
        <end position="76"/>
    </location>
</feature>
<name>A0ABW0KMT6_9BACT</name>
<gene>
    <name evidence="2" type="ORF">ACFQDI_04165</name>
</gene>
<keyword evidence="1" id="KW-0472">Membrane</keyword>
<feature type="transmembrane region" description="Helical" evidence="1">
    <location>
        <begin position="7"/>
        <end position="27"/>
    </location>
</feature>
<dbReference type="EMBL" id="JBHSMQ010000001">
    <property type="protein sequence ID" value="MFC5454043.1"/>
    <property type="molecule type" value="Genomic_DNA"/>
</dbReference>
<sequence length="80" mass="8437">MRRFTGFEYGIFILGLCLVLVGAAMIVHPSEVDVARPGSAKLSRPDTFEHVSKKGAVVAGGISALAGISFLAALFCRRGE</sequence>
<reference evidence="3" key="1">
    <citation type="journal article" date="2019" name="Int. J. Syst. Evol. Microbiol.">
        <title>The Global Catalogue of Microorganisms (GCM) 10K type strain sequencing project: providing services to taxonomists for standard genome sequencing and annotation.</title>
        <authorList>
            <consortium name="The Broad Institute Genomics Platform"/>
            <consortium name="The Broad Institute Genome Sequencing Center for Infectious Disease"/>
            <person name="Wu L."/>
            <person name="Ma J."/>
        </authorList>
    </citation>
    <scope>NUCLEOTIDE SEQUENCE [LARGE SCALE GENOMIC DNA]</scope>
    <source>
        <strain evidence="3">CGMCC 4.1469</strain>
    </source>
</reference>
<evidence type="ECO:0000313" key="2">
    <source>
        <dbReference type="EMBL" id="MFC5454043.1"/>
    </source>
</evidence>
<dbReference type="Proteomes" id="UP001596052">
    <property type="component" value="Unassembled WGS sequence"/>
</dbReference>
<keyword evidence="1" id="KW-1133">Transmembrane helix</keyword>
<comment type="caution">
    <text evidence="2">The sequence shown here is derived from an EMBL/GenBank/DDBJ whole genome shotgun (WGS) entry which is preliminary data.</text>
</comment>
<keyword evidence="3" id="KW-1185">Reference proteome</keyword>
<protein>
    <submittedName>
        <fullName evidence="2">Uncharacterized protein</fullName>
    </submittedName>
</protein>
<accession>A0ABW0KMT6</accession>
<dbReference type="RefSeq" id="WP_377163714.1">
    <property type="nucleotide sequence ID" value="NZ_JBHSMQ010000001.1"/>
</dbReference>
<proteinExistence type="predicted"/>
<evidence type="ECO:0000256" key="1">
    <source>
        <dbReference type="SAM" id="Phobius"/>
    </source>
</evidence>
<organism evidence="2 3">
    <name type="scientific">Prosthecobacter fluviatilis</name>
    <dbReference type="NCBI Taxonomy" id="445931"/>
    <lineage>
        <taxon>Bacteria</taxon>
        <taxon>Pseudomonadati</taxon>
        <taxon>Verrucomicrobiota</taxon>
        <taxon>Verrucomicrobiia</taxon>
        <taxon>Verrucomicrobiales</taxon>
        <taxon>Verrucomicrobiaceae</taxon>
        <taxon>Prosthecobacter</taxon>
    </lineage>
</organism>
<evidence type="ECO:0000313" key="3">
    <source>
        <dbReference type="Proteomes" id="UP001596052"/>
    </source>
</evidence>